<protein>
    <submittedName>
        <fullName evidence="2">Uncharacterized protein</fullName>
    </submittedName>
</protein>
<reference evidence="2 3" key="1">
    <citation type="submission" date="2024-03" db="EMBL/GenBank/DDBJ databases">
        <authorList>
            <person name="Martinez-Hernandez J."/>
        </authorList>
    </citation>
    <scope>NUCLEOTIDE SEQUENCE [LARGE SCALE GENOMIC DNA]</scope>
</reference>
<dbReference type="GO" id="GO:0050832">
    <property type="term" value="P:defense response to fungus"/>
    <property type="evidence" value="ECO:0007669"/>
    <property type="project" value="InterPro"/>
</dbReference>
<proteinExistence type="predicted"/>
<dbReference type="SUPFAM" id="SSF63748">
    <property type="entry name" value="Tudor/PWWP/MBT"/>
    <property type="match status" value="1"/>
</dbReference>
<evidence type="ECO:0000313" key="3">
    <source>
        <dbReference type="Proteomes" id="UP001497480"/>
    </source>
</evidence>
<dbReference type="Proteomes" id="UP001497480">
    <property type="component" value="Unassembled WGS sequence"/>
</dbReference>
<dbReference type="AlphaFoldDB" id="A0AAV1W3K4"/>
<gene>
    <name evidence="2" type="ORF">LLUT_LOCUS4641</name>
</gene>
<accession>A0AAV1W3K4</accession>
<dbReference type="GO" id="GO:0005634">
    <property type="term" value="C:nucleus"/>
    <property type="evidence" value="ECO:0007669"/>
    <property type="project" value="TreeGrafter"/>
</dbReference>
<feature type="compositionally biased region" description="Polar residues" evidence="1">
    <location>
        <begin position="14"/>
        <end position="33"/>
    </location>
</feature>
<keyword evidence="3" id="KW-1185">Reference proteome</keyword>
<organism evidence="2 3">
    <name type="scientific">Lupinus luteus</name>
    <name type="common">European yellow lupine</name>
    <dbReference type="NCBI Taxonomy" id="3873"/>
    <lineage>
        <taxon>Eukaryota</taxon>
        <taxon>Viridiplantae</taxon>
        <taxon>Streptophyta</taxon>
        <taxon>Embryophyta</taxon>
        <taxon>Tracheophyta</taxon>
        <taxon>Spermatophyta</taxon>
        <taxon>Magnoliopsida</taxon>
        <taxon>eudicotyledons</taxon>
        <taxon>Gunneridae</taxon>
        <taxon>Pentapetalae</taxon>
        <taxon>rosids</taxon>
        <taxon>fabids</taxon>
        <taxon>Fabales</taxon>
        <taxon>Fabaceae</taxon>
        <taxon>Papilionoideae</taxon>
        <taxon>50 kb inversion clade</taxon>
        <taxon>genistoids sensu lato</taxon>
        <taxon>core genistoids</taxon>
        <taxon>Genisteae</taxon>
        <taxon>Lupinus</taxon>
    </lineage>
</organism>
<comment type="caution">
    <text evidence="2">The sequence shown here is derived from an EMBL/GenBank/DDBJ whole genome shotgun (WGS) entry which is preliminary data.</text>
</comment>
<feature type="region of interest" description="Disordered" evidence="1">
    <location>
        <begin position="1"/>
        <end position="45"/>
    </location>
</feature>
<dbReference type="EMBL" id="CAXHTB010000003">
    <property type="protein sequence ID" value="CAL0303581.1"/>
    <property type="molecule type" value="Genomic_DNA"/>
</dbReference>
<evidence type="ECO:0000313" key="2">
    <source>
        <dbReference type="EMBL" id="CAL0303581.1"/>
    </source>
</evidence>
<dbReference type="CDD" id="cd20404">
    <property type="entry name" value="Tudor_Agenet_AtEML-like"/>
    <property type="match status" value="1"/>
</dbReference>
<dbReference type="InterPro" id="IPR033485">
    <property type="entry name" value="EMSY-LIKE_plant"/>
</dbReference>
<evidence type="ECO:0000256" key="1">
    <source>
        <dbReference type="SAM" id="MobiDB-lite"/>
    </source>
</evidence>
<dbReference type="PANTHER" id="PTHR33432">
    <property type="entry name" value="PROTEIN EMSY-LIKE 4"/>
    <property type="match status" value="1"/>
</dbReference>
<dbReference type="PANTHER" id="PTHR33432:SF27">
    <property type="entry name" value="PROTEIN EMSY-LIKE 3"/>
    <property type="match status" value="1"/>
</dbReference>
<sequence length="94" mass="10564">MDSHPEQRPRSHNHASSIKSVQLPSTGVTSRSHVANRGGYSGAIATNGLAPSSYDLLIRKKVWTRWPDDNHFYETVITDYNPVEGRHALVYDMN</sequence>
<name>A0AAV1W3K4_LUPLU</name>